<dbReference type="Gene3D" id="3.90.660.20">
    <property type="entry name" value="Protoporphyrinogen oxidase, mitochondrial, domain 2"/>
    <property type="match status" value="1"/>
</dbReference>
<dbReference type="InterPro" id="IPR036188">
    <property type="entry name" value="FAD/NAD-bd_sf"/>
</dbReference>
<accession>A0A2M9A8F2</accession>
<dbReference type="GO" id="GO:0006783">
    <property type="term" value="P:heme biosynthetic process"/>
    <property type="evidence" value="ECO:0007669"/>
    <property type="project" value="UniProtKB-UniRule"/>
</dbReference>
<keyword evidence="9" id="KW-1185">Reference proteome</keyword>
<proteinExistence type="inferred from homology"/>
<dbReference type="InterPro" id="IPR004572">
    <property type="entry name" value="Protoporphyrinogen_oxidase"/>
</dbReference>
<evidence type="ECO:0000256" key="4">
    <source>
        <dbReference type="ARBA" id="ARBA00023002"/>
    </source>
</evidence>
<dbReference type="GO" id="GO:0005737">
    <property type="term" value="C:cytoplasm"/>
    <property type="evidence" value="ECO:0007669"/>
    <property type="project" value="UniProtKB-SubCell"/>
</dbReference>
<evidence type="ECO:0000256" key="5">
    <source>
        <dbReference type="ARBA" id="ARBA00023133"/>
    </source>
</evidence>
<dbReference type="AlphaFoldDB" id="A0A2M9A8F2"/>
<dbReference type="SUPFAM" id="SSF51905">
    <property type="entry name" value="FAD/NAD(P)-binding domain"/>
    <property type="match status" value="1"/>
</dbReference>
<evidence type="ECO:0000256" key="2">
    <source>
        <dbReference type="ARBA" id="ARBA00022630"/>
    </source>
</evidence>
<feature type="domain" description="Amine oxidase" evidence="7">
    <location>
        <begin position="11"/>
        <end position="443"/>
    </location>
</feature>
<keyword evidence="2 6" id="KW-0285">Flavoprotein</keyword>
<evidence type="ECO:0000313" key="9">
    <source>
        <dbReference type="Proteomes" id="UP000231134"/>
    </source>
</evidence>
<comment type="pathway">
    <text evidence="6">Porphyrin-containing compound metabolism; protoheme biosynthesis.</text>
</comment>
<dbReference type="Gene3D" id="1.10.3110.10">
    <property type="entry name" value="protoporphyrinogen ix oxidase, domain 3"/>
    <property type="match status" value="1"/>
</dbReference>
<name>A0A2M9A8F2_9BACT</name>
<evidence type="ECO:0000313" key="8">
    <source>
        <dbReference type="EMBL" id="PJJ41972.1"/>
    </source>
</evidence>
<dbReference type="Pfam" id="PF01593">
    <property type="entry name" value="Amino_oxidase"/>
    <property type="match status" value="1"/>
</dbReference>
<dbReference type="RefSeq" id="WP_100425871.1">
    <property type="nucleotide sequence ID" value="NZ_PGEX01000001.1"/>
</dbReference>
<comment type="similarity">
    <text evidence="6">Belongs to the protoporphyrinogen/coproporphyrinogen oxidase family. Coproporphyrinogen III oxidase subfamily.</text>
</comment>
<evidence type="ECO:0000256" key="1">
    <source>
        <dbReference type="ARBA" id="ARBA00001974"/>
    </source>
</evidence>
<comment type="catalytic activity">
    <reaction evidence="6">
        <text>coproporphyrinogen III + 3 O2 = coproporphyrin III + 3 H2O2</text>
        <dbReference type="Rhea" id="RHEA:43436"/>
        <dbReference type="ChEBI" id="CHEBI:15379"/>
        <dbReference type="ChEBI" id="CHEBI:16240"/>
        <dbReference type="ChEBI" id="CHEBI:57309"/>
        <dbReference type="ChEBI" id="CHEBI:131725"/>
        <dbReference type="EC" id="1.3.3.15"/>
    </reaction>
</comment>
<dbReference type="PRINTS" id="PR00419">
    <property type="entry name" value="ADXRDTASE"/>
</dbReference>
<dbReference type="NCBIfam" id="TIGR00562">
    <property type="entry name" value="proto_IX_ox"/>
    <property type="match status" value="1"/>
</dbReference>
<comment type="subcellular location">
    <subcellularLocation>
        <location evidence="6">Cytoplasm</location>
    </subcellularLocation>
</comment>
<keyword evidence="6" id="KW-0963">Cytoplasm</keyword>
<comment type="caution">
    <text evidence="8">The sequence shown here is derived from an EMBL/GenBank/DDBJ whole genome shotgun (WGS) entry which is preliminary data.</text>
</comment>
<dbReference type="Proteomes" id="UP000231134">
    <property type="component" value="Unassembled WGS sequence"/>
</dbReference>
<dbReference type="Gene3D" id="3.50.50.60">
    <property type="entry name" value="FAD/NAD(P)-binding domain"/>
    <property type="match status" value="1"/>
</dbReference>
<dbReference type="PANTHER" id="PTHR42923">
    <property type="entry name" value="PROTOPORPHYRINOGEN OXIDASE"/>
    <property type="match status" value="1"/>
</dbReference>
<dbReference type="EMBL" id="PGEX01000001">
    <property type="protein sequence ID" value="PJJ41972.1"/>
    <property type="molecule type" value="Genomic_DNA"/>
</dbReference>
<reference evidence="8 9" key="1">
    <citation type="submission" date="2017-11" db="EMBL/GenBank/DDBJ databases">
        <title>Animal gut microbial communities from fecal samples from Wisconsin, USA.</title>
        <authorList>
            <person name="Neumann A."/>
        </authorList>
    </citation>
    <scope>NUCLEOTIDE SEQUENCE [LARGE SCALE GENOMIC DNA]</scope>
    <source>
        <strain evidence="8 9">UWS3</strain>
    </source>
</reference>
<dbReference type="OrthoDB" id="9805195at2"/>
<gene>
    <name evidence="8" type="ORF">BGX16_1986</name>
</gene>
<keyword evidence="4 6" id="KW-0560">Oxidoreductase</keyword>
<comment type="cofactor">
    <cofactor evidence="1 6">
        <name>FAD</name>
        <dbReference type="ChEBI" id="CHEBI:57692"/>
    </cofactor>
</comment>
<dbReference type="InterPro" id="IPR050464">
    <property type="entry name" value="Zeta_carotene_desat/Oxidored"/>
</dbReference>
<dbReference type="InterPro" id="IPR002937">
    <property type="entry name" value="Amino_oxidase"/>
</dbReference>
<evidence type="ECO:0000256" key="3">
    <source>
        <dbReference type="ARBA" id="ARBA00022827"/>
    </source>
</evidence>
<comment type="function">
    <text evidence="6">Involved in coproporphyrin-dependent heme b biosynthesis. Catalyzes the oxidation of coproporphyrinogen III to coproporphyrin III.</text>
</comment>
<keyword evidence="3 6" id="KW-0274">FAD</keyword>
<organism evidence="8 9">
    <name type="scientific">Hallerella succinigenes</name>
    <dbReference type="NCBI Taxonomy" id="1896222"/>
    <lineage>
        <taxon>Bacteria</taxon>
        <taxon>Pseudomonadati</taxon>
        <taxon>Fibrobacterota</taxon>
        <taxon>Fibrobacteria</taxon>
        <taxon>Fibrobacterales</taxon>
        <taxon>Fibrobacteraceae</taxon>
        <taxon>Hallerella</taxon>
    </lineage>
</organism>
<dbReference type="GO" id="GO:0004729">
    <property type="term" value="F:oxygen-dependent protoporphyrinogen oxidase activity"/>
    <property type="evidence" value="ECO:0007669"/>
    <property type="project" value="UniProtKB-UniRule"/>
</dbReference>
<dbReference type="EC" id="1.3.3.15" evidence="6"/>
<dbReference type="UniPathway" id="UPA00252"/>
<keyword evidence="5 6" id="KW-0350">Heme biosynthesis</keyword>
<evidence type="ECO:0000256" key="6">
    <source>
        <dbReference type="RuleBase" id="RU364052"/>
    </source>
</evidence>
<protein>
    <recommendedName>
        <fullName evidence="6">Coproporphyrinogen III oxidase</fullName>
        <ecNumber evidence="6">1.3.3.15</ecNumber>
    </recommendedName>
</protein>
<dbReference type="SUPFAM" id="SSF54373">
    <property type="entry name" value="FAD-linked reductases, C-terminal domain"/>
    <property type="match status" value="1"/>
</dbReference>
<sequence length="445" mass="48660">MKNIAIIGAGITGLSAAFYAKKAGNSVKVFEKMSRVGGVMHTLQKNGFTYETGPSTGSVSLPEVVELYEDLGIQDLLEQASSIAGNRFILKKGKLCALPSGLISGLTTPLFSWKDKFGMPFEPFRKRGTDPNESLSEMVRRRLGQSILDYAVDPFVSGVYAGNPDVMIPKYALPKLYNLEHNHGSFIRGTIAKMKEPKPERNKKATKKVFSTQGGLSVLAEHLEKAIGKENFVLGLSPVVVQENGKFKIVAGENSFGPFDNVIYTAGASHIFEALPFAQEKFPGANQVLYAKVSEVAIGFNKWEGVPLNGFGALMPSKEKRNILGILYMSTLFKNRAPKGGVLLSVFVGGLRHPDFIDLPEDKFKEMVCKEVADIMKIPNMKPDLFEVTHHEEAIPQYDLKTPVREEAYKGIEKAYPGILMGGNGIDGIGMAKRIAQGRELAGRV</sequence>
<evidence type="ECO:0000259" key="7">
    <source>
        <dbReference type="Pfam" id="PF01593"/>
    </source>
</evidence>
<dbReference type="PANTHER" id="PTHR42923:SF3">
    <property type="entry name" value="PROTOPORPHYRINOGEN OXIDASE"/>
    <property type="match status" value="1"/>
</dbReference>